<dbReference type="eggNOG" id="KOG4281">
    <property type="taxonomic scope" value="Eukaryota"/>
</dbReference>
<dbReference type="InterPro" id="IPR014710">
    <property type="entry name" value="RmlC-like_jellyroll"/>
</dbReference>
<accession>A0A1Y5ID62</accession>
<evidence type="ECO:0000256" key="1">
    <source>
        <dbReference type="ARBA" id="ARBA00006622"/>
    </source>
</evidence>
<dbReference type="Pfam" id="PF07847">
    <property type="entry name" value="PCO_ADO"/>
    <property type="match status" value="1"/>
</dbReference>
<evidence type="ECO:0000256" key="3">
    <source>
        <dbReference type="ARBA" id="ARBA00022723"/>
    </source>
</evidence>
<keyword evidence="7" id="KW-0223">Dioxygenase</keyword>
<evidence type="ECO:0000256" key="4">
    <source>
        <dbReference type="ARBA" id="ARBA00023002"/>
    </source>
</evidence>
<dbReference type="EMBL" id="KZ155778">
    <property type="protein sequence ID" value="OUS47456.1"/>
    <property type="molecule type" value="Genomic_DNA"/>
</dbReference>
<keyword evidence="4" id="KW-0560">Oxidoreductase</keyword>
<dbReference type="Gene3D" id="2.60.120.10">
    <property type="entry name" value="Jelly Rolls"/>
    <property type="match status" value="1"/>
</dbReference>
<dbReference type="SUPFAM" id="SSF51182">
    <property type="entry name" value="RmlC-like cupins"/>
    <property type="match status" value="1"/>
</dbReference>
<evidence type="ECO:0000256" key="2">
    <source>
        <dbReference type="ARBA" id="ARBA00013133"/>
    </source>
</evidence>
<dbReference type="GO" id="GO:0017172">
    <property type="term" value="F:cysteine dioxygenase activity"/>
    <property type="evidence" value="ECO:0007669"/>
    <property type="project" value="UniProtKB-EC"/>
</dbReference>
<evidence type="ECO:0000313" key="7">
    <source>
        <dbReference type="EMBL" id="OUS47456.1"/>
    </source>
</evidence>
<evidence type="ECO:0000256" key="6">
    <source>
        <dbReference type="ARBA" id="ARBA00024284"/>
    </source>
</evidence>
<organism evidence="7">
    <name type="scientific">Ostreococcus tauri</name>
    <name type="common">Marine green alga</name>
    <dbReference type="NCBI Taxonomy" id="70448"/>
    <lineage>
        <taxon>Eukaryota</taxon>
        <taxon>Viridiplantae</taxon>
        <taxon>Chlorophyta</taxon>
        <taxon>Mamiellophyceae</taxon>
        <taxon>Mamiellales</taxon>
        <taxon>Bathycoccaceae</taxon>
        <taxon>Ostreococcus</taxon>
    </lineage>
</organism>
<keyword evidence="3" id="KW-0479">Metal-binding</keyword>
<reference evidence="7" key="1">
    <citation type="submission" date="2017-04" db="EMBL/GenBank/DDBJ databases">
        <title>Population genomics of picophytoplankton unveils novel chromosome hypervariability.</title>
        <authorList>
            <consortium name="DOE Joint Genome Institute"/>
            <person name="Blanc-Mathieu R."/>
            <person name="Krasovec M."/>
            <person name="Hebrard M."/>
            <person name="Yau S."/>
            <person name="Desgranges E."/>
            <person name="Martin J."/>
            <person name="Schackwitz W."/>
            <person name="Kuo A."/>
            <person name="Salin G."/>
            <person name="Donnadieu C."/>
            <person name="Desdevises Y."/>
            <person name="Sanchez-Ferandin S."/>
            <person name="Moreau H."/>
            <person name="Rivals E."/>
            <person name="Grigoriev I.V."/>
            <person name="Grimsley N."/>
            <person name="Eyre-Walker A."/>
            <person name="Piganeau G."/>
        </authorList>
    </citation>
    <scope>NUCLEOTIDE SEQUENCE [LARGE SCALE GENOMIC DNA]</scope>
    <source>
        <strain evidence="7">RCC 1115</strain>
    </source>
</reference>
<dbReference type="InterPro" id="IPR011051">
    <property type="entry name" value="RmlC_Cupin_sf"/>
</dbReference>
<comment type="similarity">
    <text evidence="1">Belongs to the cysteine dioxygenase family.</text>
</comment>
<name>A0A1Y5ID62_OSTTA</name>
<dbReference type="AlphaFoldDB" id="A0A1Y5ID62"/>
<dbReference type="Proteomes" id="UP000195557">
    <property type="component" value="Unassembled WGS sequence"/>
</dbReference>
<dbReference type="GO" id="GO:0046872">
    <property type="term" value="F:metal ion binding"/>
    <property type="evidence" value="ECO:0007669"/>
    <property type="project" value="UniProtKB-KW"/>
</dbReference>
<protein>
    <recommendedName>
        <fullName evidence="2">cysteine dioxygenase</fullName>
        <ecNumber evidence="2">1.13.11.20</ecNumber>
    </recommendedName>
</protein>
<dbReference type="GO" id="GO:0070483">
    <property type="term" value="P:detection of hypoxia"/>
    <property type="evidence" value="ECO:0007669"/>
    <property type="project" value="UniProtKB-ARBA"/>
</dbReference>
<evidence type="ECO:0000256" key="5">
    <source>
        <dbReference type="ARBA" id="ARBA00023004"/>
    </source>
</evidence>
<dbReference type="PANTHER" id="PTHR22966">
    <property type="entry name" value="2-AMINOETHANETHIOL DIOXYGENASE"/>
    <property type="match status" value="1"/>
</dbReference>
<dbReference type="InterPro" id="IPR012864">
    <property type="entry name" value="PCO/ADO"/>
</dbReference>
<dbReference type="CDD" id="cd20289">
    <property type="entry name" value="cupin_ADO"/>
    <property type="match status" value="1"/>
</dbReference>
<comment type="catalytic activity">
    <reaction evidence="6">
        <text>L-cysteine + O2 = 3-sulfino-L-alanine + H(+)</text>
        <dbReference type="Rhea" id="RHEA:20441"/>
        <dbReference type="ChEBI" id="CHEBI:15378"/>
        <dbReference type="ChEBI" id="CHEBI:15379"/>
        <dbReference type="ChEBI" id="CHEBI:35235"/>
        <dbReference type="ChEBI" id="CHEBI:61085"/>
        <dbReference type="EC" id="1.13.11.20"/>
    </reaction>
    <physiologicalReaction direction="left-to-right" evidence="6">
        <dbReference type="Rhea" id="RHEA:20442"/>
    </physiologicalReaction>
</comment>
<sequence>MEARASQAVVDAMSNVTLGDVPRSIENFARRCATRDGEGSIVSADGGRPSNGQRAILRAVSHLRLRSADDYAVCAFMLDCGQSIPLHNHPDMCVHMRVLFGRAHVRAFDFVHDNVHSELSTKEATAGNGRRHQARLVFDETVCESGRGGAFTLEPQRCNVHEIRAVTPCAILEVQTPPYAVDGGRDCHYFEEVEQASATEFLLREIGCPDTFECVRFNRHGEFDEYT</sequence>
<dbReference type="EC" id="1.13.11.20" evidence="2"/>
<keyword evidence="5" id="KW-0408">Iron</keyword>
<proteinExistence type="inferred from homology"/>
<gene>
    <name evidence="7" type="ORF">BE221DRAFT_71761</name>
</gene>
<dbReference type="PANTHER" id="PTHR22966:SF61">
    <property type="entry name" value="2-AMINOETHANETHIOL DIOXYGENASE"/>
    <property type="match status" value="1"/>
</dbReference>